<dbReference type="Gene3D" id="3.30.70.920">
    <property type="match status" value="1"/>
</dbReference>
<comment type="caution">
    <text evidence="2">The sequence shown here is derived from an EMBL/GenBank/DDBJ whole genome shotgun (WGS) entry which is preliminary data.</text>
</comment>
<feature type="domain" description="Transcription regulator AsnC/Lrp ligand binding" evidence="1">
    <location>
        <begin position="1"/>
        <end position="70"/>
    </location>
</feature>
<evidence type="ECO:0000259" key="1">
    <source>
        <dbReference type="Pfam" id="PF01037"/>
    </source>
</evidence>
<gene>
    <name evidence="2" type="ORF">AKJ58_00475</name>
</gene>
<reference evidence="2 3" key="1">
    <citation type="journal article" date="2016" name="Sci. Rep.">
        <title>Metabolic traits of an uncultured archaeal lineage -MSBL1- from brine pools of the Red Sea.</title>
        <authorList>
            <person name="Mwirichia R."/>
            <person name="Alam I."/>
            <person name="Rashid M."/>
            <person name="Vinu M."/>
            <person name="Ba-Alawi W."/>
            <person name="Anthony Kamau A."/>
            <person name="Kamanda Ngugi D."/>
            <person name="Goker M."/>
            <person name="Klenk H.P."/>
            <person name="Bajic V."/>
            <person name="Stingl U."/>
        </authorList>
    </citation>
    <scope>NUCLEOTIDE SEQUENCE [LARGE SCALE GENOMIC DNA]</scope>
    <source>
        <strain evidence="2">SCGC-AAA385D11</strain>
    </source>
</reference>
<evidence type="ECO:0000313" key="3">
    <source>
        <dbReference type="Proteomes" id="UP000070256"/>
    </source>
</evidence>
<dbReference type="InterPro" id="IPR019887">
    <property type="entry name" value="Tscrpt_reg_AsnC/Lrp_C"/>
</dbReference>
<organism evidence="2 3">
    <name type="scientific">candidate division MSBL1 archaeon SCGC-AAA385D11</name>
    <dbReference type="NCBI Taxonomy" id="1698286"/>
    <lineage>
        <taxon>Archaea</taxon>
        <taxon>Methanobacteriati</taxon>
        <taxon>Methanobacteriota</taxon>
        <taxon>candidate division MSBL1</taxon>
    </lineage>
</organism>
<dbReference type="Pfam" id="PF01037">
    <property type="entry name" value="AsnC_trans_reg"/>
    <property type="match status" value="1"/>
</dbReference>
<accession>A0A133VP72</accession>
<dbReference type="Proteomes" id="UP000070256">
    <property type="component" value="Unassembled WGS sequence"/>
</dbReference>
<dbReference type="SUPFAM" id="SSF54909">
    <property type="entry name" value="Dimeric alpha+beta barrel"/>
    <property type="match status" value="1"/>
</dbReference>
<sequence>MISTEAGSMTDVYMKIKRLDEVQTAKMMTGPYDVMAMIEAKELADITGAVIEKIRGIEGVKETTTNIFLE</sequence>
<evidence type="ECO:0000313" key="2">
    <source>
        <dbReference type="EMBL" id="KXB08256.1"/>
    </source>
</evidence>
<dbReference type="EMBL" id="LHYK01000005">
    <property type="protein sequence ID" value="KXB08256.1"/>
    <property type="molecule type" value="Genomic_DNA"/>
</dbReference>
<name>A0A133VP72_9EURY</name>
<dbReference type="InterPro" id="IPR011008">
    <property type="entry name" value="Dimeric_a/b-barrel"/>
</dbReference>
<dbReference type="AlphaFoldDB" id="A0A133VP72"/>
<protein>
    <recommendedName>
        <fullName evidence="1">Transcription regulator AsnC/Lrp ligand binding domain-containing protein</fullName>
    </recommendedName>
</protein>
<proteinExistence type="predicted"/>
<keyword evidence="3" id="KW-1185">Reference proteome</keyword>